<dbReference type="InterPro" id="IPR036052">
    <property type="entry name" value="TrpB-like_PALP_sf"/>
</dbReference>
<keyword evidence="2" id="KW-0663">Pyridoxal phosphate</keyword>
<accession>A0ABX0Y1H2</accession>
<sequence length="313" mass="31987">MITRDDVDTAVPRISGHVRRTPLAEVEAGSFPGQVWLKCEFMQHTGSFKARGAFNRILTARELGDLDPAVGIVVASGGNAGLANAYAAATLGVPATVYLPTNAPPVKVAMLRALGARVVSHGEEYAEAYEAAVKHAADTGAVYCHAYDQPEIAAGAGTLGLEILSQLGGENVDTIVLAVGGGGLMAGVAAAVEGIARVVAVEPEAIPTLHAALAHGGPVDVAVSGIAADSLGARRIGDIAYAVAVRTGVHSVLVRDEDIIAARKALWEHRRIAVEHGTAAALAALTTGVYRPQPGERVVVVLCGANTNPADLA</sequence>
<dbReference type="Pfam" id="PF00291">
    <property type="entry name" value="PALP"/>
    <property type="match status" value="1"/>
</dbReference>
<gene>
    <name evidence="5" type="ORF">HC031_21125</name>
</gene>
<evidence type="ECO:0000256" key="1">
    <source>
        <dbReference type="ARBA" id="ARBA00001933"/>
    </source>
</evidence>
<name>A0ABX0Y1H2_9ACTN</name>
<feature type="domain" description="Tryptophan synthase beta chain-like PALP" evidence="4">
    <location>
        <begin position="14"/>
        <end position="304"/>
    </location>
</feature>
<evidence type="ECO:0000313" key="6">
    <source>
        <dbReference type="Proteomes" id="UP000722989"/>
    </source>
</evidence>
<dbReference type="EMBL" id="JAATVY010000016">
    <property type="protein sequence ID" value="NJC72201.1"/>
    <property type="molecule type" value="Genomic_DNA"/>
</dbReference>
<proteinExistence type="predicted"/>
<dbReference type="InterPro" id="IPR050147">
    <property type="entry name" value="Ser/Thr_Dehydratase"/>
</dbReference>
<organism evidence="5 6">
    <name type="scientific">Planosporangium thailandense</name>
    <dbReference type="NCBI Taxonomy" id="765197"/>
    <lineage>
        <taxon>Bacteria</taxon>
        <taxon>Bacillati</taxon>
        <taxon>Actinomycetota</taxon>
        <taxon>Actinomycetes</taxon>
        <taxon>Micromonosporales</taxon>
        <taxon>Micromonosporaceae</taxon>
        <taxon>Planosporangium</taxon>
    </lineage>
</organism>
<protein>
    <submittedName>
        <fullName evidence="5">Threonine/serine dehydratase</fullName>
    </submittedName>
</protein>
<evidence type="ECO:0000259" key="4">
    <source>
        <dbReference type="Pfam" id="PF00291"/>
    </source>
</evidence>
<dbReference type="Proteomes" id="UP000722989">
    <property type="component" value="Unassembled WGS sequence"/>
</dbReference>
<keyword evidence="6" id="KW-1185">Reference proteome</keyword>
<evidence type="ECO:0000256" key="3">
    <source>
        <dbReference type="ARBA" id="ARBA00023239"/>
    </source>
</evidence>
<dbReference type="PANTHER" id="PTHR48078">
    <property type="entry name" value="THREONINE DEHYDRATASE, MITOCHONDRIAL-RELATED"/>
    <property type="match status" value="1"/>
</dbReference>
<reference evidence="5 6" key="1">
    <citation type="submission" date="2020-03" db="EMBL/GenBank/DDBJ databases">
        <title>WGS of the type strain of Planosporangium spp.</title>
        <authorList>
            <person name="Thawai C."/>
        </authorList>
    </citation>
    <scope>NUCLEOTIDE SEQUENCE [LARGE SCALE GENOMIC DNA]</scope>
    <source>
        <strain evidence="5 6">TBRC 5610</strain>
    </source>
</reference>
<dbReference type="PANTHER" id="PTHR48078:SF6">
    <property type="entry name" value="L-THREONINE DEHYDRATASE CATABOLIC TDCB"/>
    <property type="match status" value="1"/>
</dbReference>
<comment type="caution">
    <text evidence="5">The sequence shown here is derived from an EMBL/GenBank/DDBJ whole genome shotgun (WGS) entry which is preliminary data.</text>
</comment>
<dbReference type="PROSITE" id="PS00165">
    <property type="entry name" value="DEHYDRATASE_SER_THR"/>
    <property type="match status" value="1"/>
</dbReference>
<dbReference type="NCBIfam" id="NF006094">
    <property type="entry name" value="PRK08246.1"/>
    <property type="match status" value="1"/>
</dbReference>
<dbReference type="RefSeq" id="WP_167927099.1">
    <property type="nucleotide sequence ID" value="NZ_JAATVY010000016.1"/>
</dbReference>
<dbReference type="InterPro" id="IPR001926">
    <property type="entry name" value="TrpB-like_PALP"/>
</dbReference>
<keyword evidence="3" id="KW-0456">Lyase</keyword>
<evidence type="ECO:0000313" key="5">
    <source>
        <dbReference type="EMBL" id="NJC72201.1"/>
    </source>
</evidence>
<dbReference type="InterPro" id="IPR000634">
    <property type="entry name" value="Ser/Thr_deHydtase_PyrdxlP-BS"/>
</dbReference>
<dbReference type="Gene3D" id="3.40.50.1100">
    <property type="match status" value="2"/>
</dbReference>
<evidence type="ECO:0000256" key="2">
    <source>
        <dbReference type="ARBA" id="ARBA00022898"/>
    </source>
</evidence>
<comment type="cofactor">
    <cofactor evidence="1">
        <name>pyridoxal 5'-phosphate</name>
        <dbReference type="ChEBI" id="CHEBI:597326"/>
    </cofactor>
</comment>
<dbReference type="SUPFAM" id="SSF53686">
    <property type="entry name" value="Tryptophan synthase beta subunit-like PLP-dependent enzymes"/>
    <property type="match status" value="1"/>
</dbReference>